<dbReference type="InParanoid" id="A2F5I9"/>
<name>A2F5I9_TRIV3</name>
<dbReference type="VEuPathDB" id="TrichDB:TVAGG3_0511500"/>
<dbReference type="AlphaFoldDB" id="A2F5I9"/>
<accession>A2F5I9</accession>
<reference evidence="1" key="1">
    <citation type="submission" date="2006-10" db="EMBL/GenBank/DDBJ databases">
        <authorList>
            <person name="Amadeo P."/>
            <person name="Zhao Q."/>
            <person name="Wortman J."/>
            <person name="Fraser-Liggett C."/>
            <person name="Carlton J."/>
        </authorList>
    </citation>
    <scope>NUCLEOTIDE SEQUENCE</scope>
    <source>
        <strain evidence="1">G3</strain>
    </source>
</reference>
<keyword evidence="2" id="KW-1185">Reference proteome</keyword>
<evidence type="ECO:0000313" key="1">
    <source>
        <dbReference type="EMBL" id="EAX99815.1"/>
    </source>
</evidence>
<reference evidence="1" key="2">
    <citation type="journal article" date="2007" name="Science">
        <title>Draft genome sequence of the sexually transmitted pathogen Trichomonas vaginalis.</title>
        <authorList>
            <person name="Carlton J.M."/>
            <person name="Hirt R.P."/>
            <person name="Silva J.C."/>
            <person name="Delcher A.L."/>
            <person name="Schatz M."/>
            <person name="Zhao Q."/>
            <person name="Wortman J.R."/>
            <person name="Bidwell S.L."/>
            <person name="Alsmark U.C.M."/>
            <person name="Besteiro S."/>
            <person name="Sicheritz-Ponten T."/>
            <person name="Noel C.J."/>
            <person name="Dacks J.B."/>
            <person name="Foster P.G."/>
            <person name="Simillion C."/>
            <person name="Van de Peer Y."/>
            <person name="Miranda-Saavedra D."/>
            <person name="Barton G.J."/>
            <person name="Westrop G.D."/>
            <person name="Mueller S."/>
            <person name="Dessi D."/>
            <person name="Fiori P.L."/>
            <person name="Ren Q."/>
            <person name="Paulsen I."/>
            <person name="Zhang H."/>
            <person name="Bastida-Corcuera F.D."/>
            <person name="Simoes-Barbosa A."/>
            <person name="Brown M.T."/>
            <person name="Hayes R.D."/>
            <person name="Mukherjee M."/>
            <person name="Okumura C.Y."/>
            <person name="Schneider R."/>
            <person name="Smith A.J."/>
            <person name="Vanacova S."/>
            <person name="Villalvazo M."/>
            <person name="Haas B.J."/>
            <person name="Pertea M."/>
            <person name="Feldblyum T.V."/>
            <person name="Utterback T.R."/>
            <person name="Shu C.L."/>
            <person name="Osoegawa K."/>
            <person name="de Jong P.J."/>
            <person name="Hrdy I."/>
            <person name="Horvathova L."/>
            <person name="Zubacova Z."/>
            <person name="Dolezal P."/>
            <person name="Malik S.B."/>
            <person name="Logsdon J.M. Jr."/>
            <person name="Henze K."/>
            <person name="Gupta A."/>
            <person name="Wang C.C."/>
            <person name="Dunne R.L."/>
            <person name="Upcroft J.A."/>
            <person name="Upcroft P."/>
            <person name="White O."/>
            <person name="Salzberg S.L."/>
            <person name="Tang P."/>
            <person name="Chiu C.-H."/>
            <person name="Lee Y.-S."/>
            <person name="Embley T.M."/>
            <person name="Coombs G.H."/>
            <person name="Mottram J.C."/>
            <person name="Tachezy J."/>
            <person name="Fraser-Liggett C.M."/>
            <person name="Johnson P.J."/>
        </authorList>
    </citation>
    <scope>NUCLEOTIDE SEQUENCE [LARGE SCALE GENOMIC DNA]</scope>
    <source>
        <strain evidence="1">G3</strain>
    </source>
</reference>
<dbReference type="VEuPathDB" id="TrichDB:TVAG_087970"/>
<sequence length="1155" mass="132175">MSRHEITTNEFQLDSRMFSQSLDDRTDAPWLTDIDSIKYSSIISEPLSERKVNQALLKADDSSMKLDDFLLSIQSDFDILRNQPILDENITNSQNLLVRPIVTPNPIIKYMKLLSVDFDYKASGLPNKVQASIFTWNQVPLTEIVQINFEDSPAKFHLFNRCLGNVVMPYTDDIKNTHLICLLKMVKDQNSVVPFAFGHAKCDKDGIINFYWTSFSNNLSFSEHISKEPLLKIKLSITISNNAHPEDKITARITPYNPMMPSPFLVIYDFHILAKSSIDNYKVKIFIKDDDENKESLYASPMDSHLIERYKSHVAFSDTTLFLPEPLMFLLNPSFDKTLTIVVTVCQEGVIMSTVKQTFTIRLDKGRQFIHKVIDGSTISFGYLYPSLIAPNAELRLPMQMPGVPPQFDSTVFDDLWPYILLRNLNSSKFSLNFLSVIFQHIPQDKISNFADRYFYCSEEFFASFLDQMTADPGIVERIPYHLFPLLFKGLCLHAELIEVMINYICGILASEKRVQTKSAAIEMLLRMRLIFDHEEIELKLVGIIKKLTDLEKVEVFCIIFSDGNFLTDACHISLPEEPASNYNMLISLFFSTMHSMLKTKGNAQYVLKALHYLTNTLQRYGLDGGPILSSAFHVFFQYHSLLQTDPSFNAVILSLLDTKLPECSQPLFDNLSHTSQIQLIDLLHDICKTKLYLVHAFNFILRLKNIHDSVYKPIVNVFMSGCDVQSADVLSLQTLSKFINENPGIYNSKESVFFLVEQAIQRQKKNRFTLAFLKWFISLDTVGHSNEALVSVCFETIQSLSDILDFFTKNNFTKPFEKPPSTPLHLEEALILTKVLEKYDNVPEIKKNILNRLSKLNDVNSDKINSAIADGTFEAYNKAGLNNMIVSSNSYTNNSFKEIISKASLELQEKVETEINYYRIFVSGPVATALEASDFIFMGDTKKLIELFNKHFKEVKINTKLIPMFGTFQTTNIQILPVKQANPKQYEYDFMMPDEGWNDVYCIRYIFTTNTDLPSSCALVIANQNSKKQVTKEEFFKEKFESVITSIDKYIKIQREFIPRQKNVNQWTEDPVIPFAPDLIDSISKIESALTPTVSQLIHSSSHSPAADLPQFIKEQIELLKKTMNEAVQVMSQIDGLEKKGRYAKAIENCKLFL</sequence>
<organism evidence="1 2">
    <name type="scientific">Trichomonas vaginalis (strain ATCC PRA-98 / G3)</name>
    <dbReference type="NCBI Taxonomy" id="412133"/>
    <lineage>
        <taxon>Eukaryota</taxon>
        <taxon>Metamonada</taxon>
        <taxon>Parabasalia</taxon>
        <taxon>Trichomonadida</taxon>
        <taxon>Trichomonadidae</taxon>
        <taxon>Trichomonas</taxon>
    </lineage>
</organism>
<gene>
    <name evidence="1" type="ORF">TVAG_087970</name>
</gene>
<dbReference type="RefSeq" id="XP_001312745.1">
    <property type="nucleotide sequence ID" value="XM_001312744.1"/>
</dbReference>
<evidence type="ECO:0000313" key="2">
    <source>
        <dbReference type="Proteomes" id="UP000001542"/>
    </source>
</evidence>
<proteinExistence type="predicted"/>
<dbReference type="Proteomes" id="UP000001542">
    <property type="component" value="Unassembled WGS sequence"/>
</dbReference>
<protein>
    <recommendedName>
        <fullName evidence="3">DOCKER Lobe A domain-containing protein</fullName>
    </recommendedName>
</protein>
<evidence type="ECO:0008006" key="3">
    <source>
        <dbReference type="Google" id="ProtNLM"/>
    </source>
</evidence>
<dbReference type="KEGG" id="tva:4757634"/>
<dbReference type="EMBL" id="DS113624">
    <property type="protein sequence ID" value="EAX99815.1"/>
    <property type="molecule type" value="Genomic_DNA"/>
</dbReference>